<evidence type="ECO:0000256" key="4">
    <source>
        <dbReference type="ARBA" id="ARBA00023012"/>
    </source>
</evidence>
<proteinExistence type="predicted"/>
<feature type="domain" description="HPt" evidence="7">
    <location>
        <begin position="45"/>
        <end position="123"/>
    </location>
</feature>
<evidence type="ECO:0000256" key="2">
    <source>
        <dbReference type="ARBA" id="ARBA00022864"/>
    </source>
</evidence>
<dbReference type="Gene3D" id="1.20.120.160">
    <property type="entry name" value="HPT domain"/>
    <property type="match status" value="1"/>
</dbReference>
<dbReference type="Pfam" id="PF01627">
    <property type="entry name" value="Hpt"/>
    <property type="match status" value="1"/>
</dbReference>
<organism evidence="8">
    <name type="scientific">Salix viminalis</name>
    <name type="common">Common osier</name>
    <name type="synonym">Basket willow</name>
    <dbReference type="NCBI Taxonomy" id="40686"/>
    <lineage>
        <taxon>Eukaryota</taxon>
        <taxon>Viridiplantae</taxon>
        <taxon>Streptophyta</taxon>
        <taxon>Embryophyta</taxon>
        <taxon>Tracheophyta</taxon>
        <taxon>Spermatophyta</taxon>
        <taxon>Magnoliopsida</taxon>
        <taxon>eudicotyledons</taxon>
        <taxon>Gunneridae</taxon>
        <taxon>Pentapetalae</taxon>
        <taxon>rosids</taxon>
        <taxon>fabids</taxon>
        <taxon>Malpighiales</taxon>
        <taxon>Salicaceae</taxon>
        <taxon>Saliceae</taxon>
        <taxon>Salix</taxon>
    </lineage>
</organism>
<gene>
    <name evidence="8" type="ORF">SVIM_LOCUS397266</name>
</gene>
<dbReference type="FunFam" id="1.20.120.160:FF:000001">
    <property type="entry name" value="Histidine-containing phosphotransfer protein 1"/>
    <property type="match status" value="1"/>
</dbReference>
<keyword evidence="5" id="KW-0539">Nucleus</keyword>
<dbReference type="PANTHER" id="PTHR28242:SF13">
    <property type="entry name" value="HISTIDINE-CONTAINING PHOSPHOTRANSFER PROTEIN 5"/>
    <property type="match status" value="1"/>
</dbReference>
<dbReference type="AlphaFoldDB" id="A0A6N2MRH9"/>
<keyword evidence="3" id="KW-0007">Acetylation</keyword>
<dbReference type="EMBL" id="CAADRP010001896">
    <property type="protein sequence ID" value="VFU55722.1"/>
    <property type="molecule type" value="Genomic_DNA"/>
</dbReference>
<name>A0A6N2MRH9_SALVM</name>
<dbReference type="InterPro" id="IPR008207">
    <property type="entry name" value="Sig_transdc_His_kin_Hpt_dom"/>
</dbReference>
<dbReference type="InterPro" id="IPR045871">
    <property type="entry name" value="AHP1-5/YPD1"/>
</dbReference>
<dbReference type="CDD" id="cd00088">
    <property type="entry name" value="HPT"/>
    <property type="match status" value="1"/>
</dbReference>
<dbReference type="SUPFAM" id="SSF47226">
    <property type="entry name" value="Histidine-containing phosphotransfer domain, HPT domain"/>
    <property type="match status" value="1"/>
</dbReference>
<evidence type="ECO:0000256" key="1">
    <source>
        <dbReference type="ARBA" id="ARBA00022490"/>
    </source>
</evidence>
<dbReference type="InterPro" id="IPR036641">
    <property type="entry name" value="HPT_dom_sf"/>
</dbReference>
<protein>
    <recommendedName>
        <fullName evidence="6">Histidine-containing phosphotransfer protein</fullName>
    </recommendedName>
</protein>
<dbReference type="GO" id="GO:0000160">
    <property type="term" value="P:phosphorelay signal transduction system"/>
    <property type="evidence" value="ECO:0007669"/>
    <property type="project" value="UniProtKB-UniRule"/>
</dbReference>
<evidence type="ECO:0000256" key="3">
    <source>
        <dbReference type="ARBA" id="ARBA00022990"/>
    </source>
</evidence>
<evidence type="ECO:0000256" key="6">
    <source>
        <dbReference type="RuleBase" id="RU369004"/>
    </source>
</evidence>
<evidence type="ECO:0000313" key="8">
    <source>
        <dbReference type="EMBL" id="VFU55722.1"/>
    </source>
</evidence>
<dbReference type="GO" id="GO:0005829">
    <property type="term" value="C:cytosol"/>
    <property type="evidence" value="ECO:0007669"/>
    <property type="project" value="UniProtKB-SubCell"/>
</dbReference>
<sequence>MDVLSQLQRQLADFLASLYREGFVDDQFTQLQKLQDESSPDFVMEVVSLFFEDCEKLVNNMAKVLEQQVVDFKQVDSHVHQLKGAARIRNVCIAFKTFCEAQNREGCLRCLQQVNHEHAQLKANLQSLFTLERQIVAAGGTVPAMQ</sequence>
<accession>A0A6N2MRH9</accession>
<comment type="function">
    <text evidence="6">Functions as a two-component phosphorelay mediators between cytokinin sensor histidine kinases and response regulators (B-type ARRs). Plays an important role in propagating cytokinin signal transduction.</text>
</comment>
<keyword evidence="1" id="KW-0963">Cytoplasm</keyword>
<reference evidence="8" key="1">
    <citation type="submission" date="2019-03" db="EMBL/GenBank/DDBJ databases">
        <authorList>
            <person name="Mank J."/>
            <person name="Almeida P."/>
        </authorList>
    </citation>
    <scope>NUCLEOTIDE SEQUENCE</scope>
    <source>
        <strain evidence="8">78183</strain>
    </source>
</reference>
<comment type="domain">
    <text evidence="6">Histidine-containing phosphotransfer domain (HPt) contains an active histidine that mediates the phosphotransfer.</text>
</comment>
<evidence type="ECO:0000256" key="5">
    <source>
        <dbReference type="ARBA" id="ARBA00023242"/>
    </source>
</evidence>
<keyword evidence="2 6" id="KW-0932">Cytokinin signaling pathway</keyword>
<keyword evidence="4 6" id="KW-0902">Two-component regulatory system</keyword>
<dbReference type="PANTHER" id="PTHR28242">
    <property type="entry name" value="PHOSPHORELAY INTERMEDIATE PROTEIN YPD1"/>
    <property type="match status" value="1"/>
</dbReference>
<comment type="subcellular location">
    <subcellularLocation>
        <location evidence="6">Cytoplasm</location>
        <location evidence="6">Cytosol</location>
    </subcellularLocation>
    <subcellularLocation>
        <location evidence="6">Nucleus</location>
    </subcellularLocation>
</comment>
<dbReference type="GO" id="GO:0009736">
    <property type="term" value="P:cytokinin-activated signaling pathway"/>
    <property type="evidence" value="ECO:0007669"/>
    <property type="project" value="UniProtKB-KW"/>
</dbReference>
<dbReference type="GO" id="GO:0043424">
    <property type="term" value="F:protein histidine kinase binding"/>
    <property type="evidence" value="ECO:0007669"/>
    <property type="project" value="UniProtKB-UniRule"/>
</dbReference>
<evidence type="ECO:0000259" key="7">
    <source>
        <dbReference type="Pfam" id="PF01627"/>
    </source>
</evidence>
<dbReference type="GO" id="GO:0009927">
    <property type="term" value="F:histidine phosphotransfer kinase activity"/>
    <property type="evidence" value="ECO:0007669"/>
    <property type="project" value="UniProtKB-UniRule"/>
</dbReference>
<dbReference type="GO" id="GO:0005634">
    <property type="term" value="C:nucleus"/>
    <property type="evidence" value="ECO:0007669"/>
    <property type="project" value="UniProtKB-SubCell"/>
</dbReference>